<name>A0AAC8Q426_9BACT</name>
<feature type="region of interest" description="Disordered" evidence="1">
    <location>
        <begin position="425"/>
        <end position="446"/>
    </location>
</feature>
<keyword evidence="2" id="KW-0812">Transmembrane</keyword>
<evidence type="ECO:0000313" key="4">
    <source>
        <dbReference type="EMBL" id="AKJ00738.1"/>
    </source>
</evidence>
<dbReference type="Gene3D" id="3.30.70.1230">
    <property type="entry name" value="Nucleotide cyclase"/>
    <property type="match status" value="1"/>
</dbReference>
<evidence type="ECO:0000256" key="1">
    <source>
        <dbReference type="SAM" id="MobiDB-lite"/>
    </source>
</evidence>
<keyword evidence="2" id="KW-0472">Membrane</keyword>
<dbReference type="InterPro" id="IPR001054">
    <property type="entry name" value="A/G_cyclase"/>
</dbReference>
<dbReference type="InterPro" id="IPR050697">
    <property type="entry name" value="Adenylyl/Guanylyl_Cyclase_3/4"/>
</dbReference>
<dbReference type="CDD" id="cd07302">
    <property type="entry name" value="CHD"/>
    <property type="match status" value="1"/>
</dbReference>
<evidence type="ECO:0000313" key="7">
    <source>
        <dbReference type="Proteomes" id="UP000256345"/>
    </source>
</evidence>
<protein>
    <submittedName>
        <fullName evidence="4">Adenylate cyclase</fullName>
    </submittedName>
</protein>
<feature type="transmembrane region" description="Helical" evidence="2">
    <location>
        <begin position="46"/>
        <end position="64"/>
    </location>
</feature>
<feature type="domain" description="Guanylate cyclase" evidence="3">
    <location>
        <begin position="246"/>
        <end position="378"/>
    </location>
</feature>
<dbReference type="EMBL" id="CP011509">
    <property type="protein sequence ID" value="AKJ00738.1"/>
    <property type="molecule type" value="Genomic_DNA"/>
</dbReference>
<dbReference type="PANTHER" id="PTHR43081:SF1">
    <property type="entry name" value="ADENYLATE CYCLASE, TERMINAL-DIFFERENTIATION SPECIFIC"/>
    <property type="match status" value="1"/>
</dbReference>
<feature type="transmembrane region" description="Helical" evidence="2">
    <location>
        <begin position="158"/>
        <end position="177"/>
    </location>
</feature>
<feature type="transmembrane region" description="Helical" evidence="2">
    <location>
        <begin position="106"/>
        <end position="127"/>
    </location>
</feature>
<dbReference type="KEGG" id="age:AA314_02364"/>
<proteinExistence type="predicted"/>
<dbReference type="GO" id="GO:0035556">
    <property type="term" value="P:intracellular signal transduction"/>
    <property type="evidence" value="ECO:0007669"/>
    <property type="project" value="InterPro"/>
</dbReference>
<feature type="transmembrane region" description="Helical" evidence="2">
    <location>
        <begin position="183"/>
        <end position="212"/>
    </location>
</feature>
<gene>
    <name evidence="4" type="ORF">AA314_02364</name>
    <name evidence="5" type="ORF">ATI61_120136</name>
</gene>
<keyword evidence="2" id="KW-1133">Transmembrane helix</keyword>
<dbReference type="GO" id="GO:0004016">
    <property type="term" value="F:adenylate cyclase activity"/>
    <property type="evidence" value="ECO:0007669"/>
    <property type="project" value="UniProtKB-ARBA"/>
</dbReference>
<keyword evidence="7" id="KW-1185">Reference proteome</keyword>
<dbReference type="EMBL" id="QUMU01000020">
    <property type="protein sequence ID" value="REG20780.1"/>
    <property type="molecule type" value="Genomic_DNA"/>
</dbReference>
<dbReference type="InterPro" id="IPR029787">
    <property type="entry name" value="Nucleotide_cyclase"/>
</dbReference>
<dbReference type="RefSeq" id="WP_245682434.1">
    <property type="nucleotide sequence ID" value="NZ_CP011509.1"/>
</dbReference>
<reference evidence="4 6" key="1">
    <citation type="submission" date="2015-05" db="EMBL/GenBank/DDBJ databases">
        <title>Genome assembly of Archangium gephyra DSM 2261.</title>
        <authorList>
            <person name="Sharma G."/>
            <person name="Subramanian S."/>
        </authorList>
    </citation>
    <scope>NUCLEOTIDE SEQUENCE [LARGE SCALE GENOMIC DNA]</scope>
    <source>
        <strain evidence="4 6">DSM 2261</strain>
    </source>
</reference>
<dbReference type="GO" id="GO:0009190">
    <property type="term" value="P:cyclic nucleotide biosynthetic process"/>
    <property type="evidence" value="ECO:0007669"/>
    <property type="project" value="InterPro"/>
</dbReference>
<sequence>MKGKEAAMARRVGSDSTVARFEVARANQERVFAESALRGERVVSRVRLALLVLVTLSQAVIARISGELAPRDPLRMAAVLGYLVFAITLALGLHLQKKPNPRRARWMPVCATLLDCAFFGFVAWRGASLSGKFNPQMLAASCAVVIAFSVARYSWLHVVLSTVTSSATYALVCWALGEFSFSKVSFVVGCYLALGLLIGWANLAVSSMFLGLRRRDNLSRFLPRQVVERVLQTGDGTLEPVQREVTILFSDIRDFTALSESLPPRAVLGLLDDYFGHMGQIVMGHGGIVNKFLGDGMLACWGVPDGDVNHAVHAMQAALDMRKKLEELNAWRQQRGEPALRIGIGLHTGVVAAGMLGGAEQHEYTVIGDAVNLASRVEGLTKALGVDILVSESTWKAGQGRFQGKRMSEERVKGRKEAVVVYTLEGRAPPEKAEPAPGMPRTAESH</sequence>
<evidence type="ECO:0000259" key="3">
    <source>
        <dbReference type="PROSITE" id="PS50125"/>
    </source>
</evidence>
<feature type="transmembrane region" description="Helical" evidence="2">
    <location>
        <begin position="76"/>
        <end position="94"/>
    </location>
</feature>
<evidence type="ECO:0000256" key="2">
    <source>
        <dbReference type="SAM" id="Phobius"/>
    </source>
</evidence>
<evidence type="ECO:0000313" key="6">
    <source>
        <dbReference type="Proteomes" id="UP000035579"/>
    </source>
</evidence>
<reference evidence="5 7" key="2">
    <citation type="submission" date="2018-08" db="EMBL/GenBank/DDBJ databases">
        <title>Genomic Encyclopedia of Archaeal and Bacterial Type Strains, Phase II (KMG-II): from individual species to whole genera.</title>
        <authorList>
            <person name="Goeker M."/>
        </authorList>
    </citation>
    <scope>NUCLEOTIDE SEQUENCE [LARGE SCALE GENOMIC DNA]</scope>
    <source>
        <strain evidence="5 7">DSM 2261</strain>
    </source>
</reference>
<evidence type="ECO:0000313" key="5">
    <source>
        <dbReference type="EMBL" id="REG20780.1"/>
    </source>
</evidence>
<dbReference type="PANTHER" id="PTHR43081">
    <property type="entry name" value="ADENYLATE CYCLASE, TERMINAL-DIFFERENTIATION SPECIFIC-RELATED"/>
    <property type="match status" value="1"/>
</dbReference>
<dbReference type="Proteomes" id="UP000256345">
    <property type="component" value="Unassembled WGS sequence"/>
</dbReference>
<dbReference type="SMART" id="SM00044">
    <property type="entry name" value="CYCc"/>
    <property type="match status" value="1"/>
</dbReference>
<dbReference type="PROSITE" id="PS50125">
    <property type="entry name" value="GUANYLATE_CYCLASE_2"/>
    <property type="match status" value="1"/>
</dbReference>
<dbReference type="Pfam" id="PF00211">
    <property type="entry name" value="Guanylate_cyc"/>
    <property type="match status" value="1"/>
</dbReference>
<organism evidence="4 6">
    <name type="scientific">Archangium gephyra</name>
    <dbReference type="NCBI Taxonomy" id="48"/>
    <lineage>
        <taxon>Bacteria</taxon>
        <taxon>Pseudomonadati</taxon>
        <taxon>Myxococcota</taxon>
        <taxon>Myxococcia</taxon>
        <taxon>Myxococcales</taxon>
        <taxon>Cystobacterineae</taxon>
        <taxon>Archangiaceae</taxon>
        <taxon>Archangium</taxon>
    </lineage>
</organism>
<dbReference type="Proteomes" id="UP000035579">
    <property type="component" value="Chromosome"/>
</dbReference>
<accession>A0AAC8Q426</accession>
<dbReference type="SUPFAM" id="SSF55073">
    <property type="entry name" value="Nucleotide cyclase"/>
    <property type="match status" value="1"/>
</dbReference>
<dbReference type="AlphaFoldDB" id="A0AAC8Q426"/>